<dbReference type="Proteomes" id="UP000028547">
    <property type="component" value="Unassembled WGS sequence"/>
</dbReference>
<evidence type="ECO:0000313" key="2">
    <source>
        <dbReference type="Proteomes" id="UP000028547"/>
    </source>
</evidence>
<reference evidence="1 2" key="1">
    <citation type="submission" date="2014-07" db="EMBL/GenBank/DDBJ databases">
        <title>Draft Genome Sequence of Gephyronic Acid Producer, Cystobacter violaceus Strain Cb vi76.</title>
        <authorList>
            <person name="Stevens D.C."/>
            <person name="Young J."/>
            <person name="Carmichael R."/>
            <person name="Tan J."/>
            <person name="Taylor R.E."/>
        </authorList>
    </citation>
    <scope>NUCLEOTIDE SEQUENCE [LARGE SCALE GENOMIC DNA]</scope>
    <source>
        <strain evidence="1 2">Cb vi76</strain>
    </source>
</reference>
<comment type="caution">
    <text evidence="1">The sequence shown here is derived from an EMBL/GenBank/DDBJ whole genome shotgun (WGS) entry which is preliminary data.</text>
</comment>
<gene>
    <name evidence="1" type="ORF">Q664_14810</name>
</gene>
<name>A0A084SVS4_9BACT</name>
<dbReference type="RefSeq" id="WP_043394789.1">
    <property type="nucleotide sequence ID" value="NZ_JPMI01000090.1"/>
</dbReference>
<dbReference type="EMBL" id="JPMI01000090">
    <property type="protein sequence ID" value="KFA92559.1"/>
    <property type="molecule type" value="Genomic_DNA"/>
</dbReference>
<sequence>MDSPSLLLWPSATQTRLLLTHGPEEKLRAVLPPLTHLRHGRAVTTVLEGLALWMDAPLRVVLCANATAVSYWLGLTDARGVGTRGLFYEVQLVAPRDKRLSTEVHGLGDFGDMHALSEAPPTGGLP</sequence>
<organism evidence="1 2">
    <name type="scientific">Archangium violaceum Cb vi76</name>
    <dbReference type="NCBI Taxonomy" id="1406225"/>
    <lineage>
        <taxon>Bacteria</taxon>
        <taxon>Pseudomonadati</taxon>
        <taxon>Myxococcota</taxon>
        <taxon>Myxococcia</taxon>
        <taxon>Myxococcales</taxon>
        <taxon>Cystobacterineae</taxon>
        <taxon>Archangiaceae</taxon>
        <taxon>Archangium</taxon>
    </lineage>
</organism>
<evidence type="ECO:0000313" key="1">
    <source>
        <dbReference type="EMBL" id="KFA92559.1"/>
    </source>
</evidence>
<protein>
    <submittedName>
        <fullName evidence="1">Uncharacterized protein</fullName>
    </submittedName>
</protein>
<accession>A0A084SVS4</accession>
<proteinExistence type="predicted"/>
<dbReference type="AlphaFoldDB" id="A0A084SVS4"/>